<keyword evidence="2" id="KW-0342">GTP-binding</keyword>
<evidence type="ECO:0000313" key="5">
    <source>
        <dbReference type="EMBL" id="SVP92344.1"/>
    </source>
</evidence>
<evidence type="ECO:0000256" key="1">
    <source>
        <dbReference type="ARBA" id="ARBA00022741"/>
    </source>
</evidence>
<dbReference type="CDD" id="cd01849">
    <property type="entry name" value="YlqF_related_GTPase"/>
    <property type="match status" value="1"/>
</dbReference>
<dbReference type="SUPFAM" id="SSF52540">
    <property type="entry name" value="P-loop containing nucleoside triphosphate hydrolases"/>
    <property type="match status" value="1"/>
</dbReference>
<dbReference type="PANTHER" id="PTHR45782">
    <property type="entry name" value="MITOCHONDRIAL RIBOSOME-ASSOCIATED GTPASE 1"/>
    <property type="match status" value="1"/>
</dbReference>
<evidence type="ECO:0000256" key="2">
    <source>
        <dbReference type="ARBA" id="ARBA00023134"/>
    </source>
</evidence>
<reference evidence="5" key="1">
    <citation type="submission" date="2018-07" db="EMBL/GenBank/DDBJ databases">
        <authorList>
            <person name="Quirk P.G."/>
            <person name="Krulwich T.A."/>
        </authorList>
    </citation>
    <scope>NUCLEOTIDE SEQUENCE</scope>
    <source>
        <strain evidence="5">Anand</strain>
    </source>
</reference>
<gene>
    <name evidence="4" type="ORF">TAT_000213700</name>
    <name evidence="5" type="ORF">TAV_000213700</name>
</gene>
<dbReference type="EMBL" id="UIVS01000002">
    <property type="protein sequence ID" value="SVP92344.1"/>
    <property type="molecule type" value="Genomic_DNA"/>
</dbReference>
<evidence type="ECO:0000313" key="4">
    <source>
        <dbReference type="EMBL" id="SVP92178.1"/>
    </source>
</evidence>
<name>A0A3B0MR66_THEAN</name>
<feature type="transmembrane region" description="Helical" evidence="3">
    <location>
        <begin position="221"/>
        <end position="239"/>
    </location>
</feature>
<dbReference type="GO" id="GO:0003924">
    <property type="term" value="F:GTPase activity"/>
    <property type="evidence" value="ECO:0007669"/>
    <property type="project" value="TreeGrafter"/>
</dbReference>
<dbReference type="GO" id="GO:0005739">
    <property type="term" value="C:mitochondrion"/>
    <property type="evidence" value="ECO:0007669"/>
    <property type="project" value="TreeGrafter"/>
</dbReference>
<proteinExistence type="predicted"/>
<sequence>MNNKYVQRVDKQSGPSLDDFIYEKSISLNNEIKNSYNNYILYNSPISPYYLLTHLHIISYLLFYHVMYTVRNEFVPRTEFKYDRNIAWYTPEMARGMVNITNKKKAVDCVLEVRDARAPLSSANPSILNHYPNHINKLVILNKADLAPKHSIQRSRELLESVGNKVILINSLSLKKIIKIKRFVTSNVSVKFPALGFWLLVVGLPNVGKSSLIKALKHHSFKVLVIIHIVIKLTTHYIYPEYVIYDYRSNGIVKRKYWNKNE</sequence>
<organism evidence="5">
    <name type="scientific">Theileria annulata</name>
    <dbReference type="NCBI Taxonomy" id="5874"/>
    <lineage>
        <taxon>Eukaryota</taxon>
        <taxon>Sar</taxon>
        <taxon>Alveolata</taxon>
        <taxon>Apicomplexa</taxon>
        <taxon>Aconoidasida</taxon>
        <taxon>Piroplasmida</taxon>
        <taxon>Theileriidae</taxon>
        <taxon>Theileria</taxon>
    </lineage>
</organism>
<keyword evidence="3" id="KW-0812">Transmembrane</keyword>
<dbReference type="GO" id="GO:0005525">
    <property type="term" value="F:GTP binding"/>
    <property type="evidence" value="ECO:0007669"/>
    <property type="project" value="UniProtKB-KW"/>
</dbReference>
<keyword evidence="1" id="KW-0547">Nucleotide-binding</keyword>
<dbReference type="VEuPathDB" id="PiroplasmaDB:TA11925"/>
<dbReference type="InterPro" id="IPR027417">
    <property type="entry name" value="P-loop_NTPase"/>
</dbReference>
<keyword evidence="3" id="KW-0472">Membrane</keyword>
<dbReference type="GO" id="GO:0032543">
    <property type="term" value="P:mitochondrial translation"/>
    <property type="evidence" value="ECO:0007669"/>
    <property type="project" value="TreeGrafter"/>
</dbReference>
<dbReference type="AlphaFoldDB" id="A0A3B0MR66"/>
<dbReference type="PANTHER" id="PTHR45782:SF4">
    <property type="entry name" value="MITOCHONDRIAL RIBOSOME-ASSOCIATED GTPASE 1"/>
    <property type="match status" value="1"/>
</dbReference>
<keyword evidence="3" id="KW-1133">Transmembrane helix</keyword>
<protein>
    <submittedName>
        <fullName evidence="5">50S ribosome-binding GTPase, putative</fullName>
    </submittedName>
</protein>
<dbReference type="EMBL" id="UIVT01000002">
    <property type="protein sequence ID" value="SVP92178.1"/>
    <property type="molecule type" value="Genomic_DNA"/>
</dbReference>
<evidence type="ECO:0000256" key="3">
    <source>
        <dbReference type="SAM" id="Phobius"/>
    </source>
</evidence>
<feature type="transmembrane region" description="Helical" evidence="3">
    <location>
        <begin position="49"/>
        <end position="67"/>
    </location>
</feature>
<accession>A0A3B0MR66</accession>
<feature type="transmembrane region" description="Helical" evidence="3">
    <location>
        <begin position="183"/>
        <end position="201"/>
    </location>
</feature>
<dbReference type="Gene3D" id="3.40.50.300">
    <property type="entry name" value="P-loop containing nucleotide triphosphate hydrolases"/>
    <property type="match status" value="1"/>
</dbReference>